<organism evidence="2 3">
    <name type="scientific">Gigaspora rosea</name>
    <dbReference type="NCBI Taxonomy" id="44941"/>
    <lineage>
        <taxon>Eukaryota</taxon>
        <taxon>Fungi</taxon>
        <taxon>Fungi incertae sedis</taxon>
        <taxon>Mucoromycota</taxon>
        <taxon>Glomeromycotina</taxon>
        <taxon>Glomeromycetes</taxon>
        <taxon>Diversisporales</taxon>
        <taxon>Gigasporaceae</taxon>
        <taxon>Gigaspora</taxon>
    </lineage>
</organism>
<comment type="caution">
    <text evidence="2">The sequence shown here is derived from an EMBL/GenBank/DDBJ whole genome shotgun (WGS) entry which is preliminary data.</text>
</comment>
<evidence type="ECO:0000313" key="2">
    <source>
        <dbReference type="EMBL" id="RIB01643.1"/>
    </source>
</evidence>
<evidence type="ECO:0000256" key="1">
    <source>
        <dbReference type="SAM" id="Phobius"/>
    </source>
</evidence>
<dbReference type="AlphaFoldDB" id="A0A397U2J8"/>
<sequence>MKSFETYIFMVLFSISIIFMFLDIIKRITLLNYFCEYFFIMKTIIAGIPYYILIATFLISLWKSFQWFRPKKFAKIHHQYGYKLSACHHKVFDAPPTLKYQPLSTVPRRMHLSYINDKSPSRIIKTKRGCEIKLKRMTESEKYIRKSALSSYETTRPTISSLLRPNRMVEIGKCNLVLVPSERYLINGKADGGLNEQVRNILFSMIYDIFIDINV</sequence>
<keyword evidence="1" id="KW-0472">Membrane</keyword>
<evidence type="ECO:0000313" key="3">
    <source>
        <dbReference type="Proteomes" id="UP000266673"/>
    </source>
</evidence>
<name>A0A397U2J8_9GLOM</name>
<feature type="transmembrane region" description="Helical" evidence="1">
    <location>
        <begin position="37"/>
        <end position="62"/>
    </location>
</feature>
<dbReference type="Proteomes" id="UP000266673">
    <property type="component" value="Unassembled WGS sequence"/>
</dbReference>
<protein>
    <submittedName>
        <fullName evidence="2">Uncharacterized protein</fullName>
    </submittedName>
</protein>
<dbReference type="OrthoDB" id="2382317at2759"/>
<keyword evidence="3" id="KW-1185">Reference proteome</keyword>
<feature type="transmembrane region" description="Helical" evidence="1">
    <location>
        <begin position="7"/>
        <end position="25"/>
    </location>
</feature>
<keyword evidence="1" id="KW-1133">Transmembrane helix</keyword>
<gene>
    <name evidence="2" type="ORF">C2G38_2256062</name>
</gene>
<dbReference type="EMBL" id="QKWP01003014">
    <property type="protein sequence ID" value="RIB01643.1"/>
    <property type="molecule type" value="Genomic_DNA"/>
</dbReference>
<accession>A0A397U2J8</accession>
<keyword evidence="1" id="KW-0812">Transmembrane</keyword>
<proteinExistence type="predicted"/>
<reference evidence="2 3" key="1">
    <citation type="submission" date="2018-06" db="EMBL/GenBank/DDBJ databases">
        <title>Comparative genomics reveals the genomic features of Rhizophagus irregularis, R. cerebriforme, R. diaphanum and Gigaspora rosea, and their symbiotic lifestyle signature.</title>
        <authorList>
            <person name="Morin E."/>
            <person name="San Clemente H."/>
            <person name="Chen E.C.H."/>
            <person name="De La Providencia I."/>
            <person name="Hainaut M."/>
            <person name="Kuo A."/>
            <person name="Kohler A."/>
            <person name="Murat C."/>
            <person name="Tang N."/>
            <person name="Roy S."/>
            <person name="Loubradou J."/>
            <person name="Henrissat B."/>
            <person name="Grigoriev I.V."/>
            <person name="Corradi N."/>
            <person name="Roux C."/>
            <person name="Martin F.M."/>
        </authorList>
    </citation>
    <scope>NUCLEOTIDE SEQUENCE [LARGE SCALE GENOMIC DNA]</scope>
    <source>
        <strain evidence="2 3">DAOM 194757</strain>
    </source>
</reference>